<dbReference type="GO" id="GO:0046404">
    <property type="term" value="F:ATP-dependent polydeoxyribonucleotide 5'-hydroxyl-kinase activity"/>
    <property type="evidence" value="ECO:0007669"/>
    <property type="project" value="TreeGrafter"/>
</dbReference>
<evidence type="ECO:0000313" key="1">
    <source>
        <dbReference type="EMBL" id="GIQ88115.1"/>
    </source>
</evidence>
<dbReference type="GO" id="GO:0046403">
    <property type="term" value="F:polynucleotide 3'-phosphatase activity"/>
    <property type="evidence" value="ECO:0007669"/>
    <property type="project" value="TreeGrafter"/>
</dbReference>
<dbReference type="InterPro" id="IPR013954">
    <property type="entry name" value="PNK3P"/>
</dbReference>
<dbReference type="EMBL" id="BDIP01003781">
    <property type="protein sequence ID" value="GIQ88115.1"/>
    <property type="molecule type" value="Genomic_DNA"/>
</dbReference>
<dbReference type="GO" id="GO:0003690">
    <property type="term" value="F:double-stranded DNA binding"/>
    <property type="evidence" value="ECO:0007669"/>
    <property type="project" value="TreeGrafter"/>
</dbReference>
<dbReference type="Gene3D" id="3.40.50.1000">
    <property type="entry name" value="HAD superfamily/HAD-like"/>
    <property type="match status" value="1"/>
</dbReference>
<dbReference type="PANTHER" id="PTHR12083:SF9">
    <property type="entry name" value="BIFUNCTIONAL POLYNUCLEOTIDE PHOSPHATASE_KINASE"/>
    <property type="match status" value="1"/>
</dbReference>
<protein>
    <submittedName>
        <fullName evidence="1">Polynucleotide kinase 3 phosphatase</fullName>
    </submittedName>
</protein>
<dbReference type="InterPro" id="IPR023214">
    <property type="entry name" value="HAD_sf"/>
</dbReference>
<dbReference type="OrthoDB" id="19045at2759"/>
<accession>A0A9K3D466</accession>
<evidence type="ECO:0000313" key="2">
    <source>
        <dbReference type="Proteomes" id="UP000265618"/>
    </source>
</evidence>
<dbReference type="InterPro" id="IPR036412">
    <property type="entry name" value="HAD-like_sf"/>
</dbReference>
<keyword evidence="2" id="KW-1185">Reference proteome</keyword>
<feature type="non-terminal residue" evidence="1">
    <location>
        <position position="1"/>
    </location>
</feature>
<dbReference type="SUPFAM" id="SSF56784">
    <property type="entry name" value="HAD-like"/>
    <property type="match status" value="1"/>
</dbReference>
<dbReference type="Pfam" id="PF08645">
    <property type="entry name" value="PNK3P"/>
    <property type="match status" value="1"/>
</dbReference>
<comment type="caution">
    <text evidence="1">The sequence shown here is derived from an EMBL/GenBank/DDBJ whole genome shotgun (WGS) entry which is preliminary data.</text>
</comment>
<dbReference type="InterPro" id="IPR027417">
    <property type="entry name" value="P-loop_NTPase"/>
</dbReference>
<keyword evidence="1" id="KW-0418">Kinase</keyword>
<reference evidence="1 2" key="1">
    <citation type="journal article" date="2018" name="PLoS ONE">
        <title>The draft genome of Kipferlia bialata reveals reductive genome evolution in fornicate parasites.</title>
        <authorList>
            <person name="Tanifuji G."/>
            <person name="Takabayashi S."/>
            <person name="Kume K."/>
            <person name="Takagi M."/>
            <person name="Nakayama T."/>
            <person name="Kamikawa R."/>
            <person name="Inagaki Y."/>
            <person name="Hashimoto T."/>
        </authorList>
    </citation>
    <scope>NUCLEOTIDE SEQUENCE [LARGE SCALE GENOMIC DNA]</scope>
    <source>
        <strain evidence="1">NY0173</strain>
    </source>
</reference>
<name>A0A9K3D466_9EUKA</name>
<proteinExistence type="predicted"/>
<gene>
    <name evidence="1" type="ORF">KIPB_010291</name>
</gene>
<dbReference type="GO" id="GO:0006281">
    <property type="term" value="P:DNA repair"/>
    <property type="evidence" value="ECO:0007669"/>
    <property type="project" value="TreeGrafter"/>
</dbReference>
<dbReference type="AlphaFoldDB" id="A0A9K3D466"/>
<dbReference type="Proteomes" id="UP000265618">
    <property type="component" value="Unassembled WGS sequence"/>
</dbReference>
<dbReference type="PANTHER" id="PTHR12083">
    <property type="entry name" value="BIFUNCTIONAL POLYNUCLEOTIDE PHOSPHATASE/KINASE"/>
    <property type="match status" value="1"/>
</dbReference>
<dbReference type="SUPFAM" id="SSF52540">
    <property type="entry name" value="P-loop containing nucleoside triphosphate hydrolases"/>
    <property type="match status" value="1"/>
</dbReference>
<organism evidence="1 2">
    <name type="scientific">Kipferlia bialata</name>
    <dbReference type="NCBI Taxonomy" id="797122"/>
    <lineage>
        <taxon>Eukaryota</taxon>
        <taxon>Metamonada</taxon>
        <taxon>Carpediemonas-like organisms</taxon>
        <taxon>Kipferlia</taxon>
    </lineage>
</organism>
<sequence length="203" mass="21857">GCVSRIPCDCVLGATEANQYRKPATGMWDYVVSLIEASGRTVDKDKSLMVGDAAGRPKGPGRPKKDFSASDRLFAHNIGISFHTPEDAFNIAPMQKLSLPFRRTPLPSLPPHPLKGIGHMDIEDERIKKAPGQEMIILVGPPASGKSLFADTVLGGQGYTVFHQDDMTPSAVKKSARESLLAGESVVIDATNGNKGQQRYKSL</sequence>
<keyword evidence="1" id="KW-0808">Transferase</keyword>
<dbReference type="Gene3D" id="3.40.50.300">
    <property type="entry name" value="P-loop containing nucleotide triphosphate hydrolases"/>
    <property type="match status" value="1"/>
</dbReference>